<name>Q1YEG0_AURMS</name>
<dbReference type="Proteomes" id="UP000000321">
    <property type="component" value="Unassembled WGS sequence"/>
</dbReference>
<dbReference type="AlphaFoldDB" id="Q1YEG0"/>
<evidence type="ECO:0000313" key="1">
    <source>
        <dbReference type="EMBL" id="EAS48630.1"/>
    </source>
</evidence>
<reference evidence="1 2" key="1">
    <citation type="journal article" date="2008" name="Appl. Environ. Microbiol.">
        <title>Genomic insights into Mn(II) oxidation by the marine alphaproteobacterium Aurantimonas sp. strain SI85-9A1.</title>
        <authorList>
            <person name="Dick G.J."/>
            <person name="Podell S."/>
            <person name="Johnson H.A."/>
            <person name="Rivera-Espinoza Y."/>
            <person name="Bernier-Latmani R."/>
            <person name="McCarthy J.K."/>
            <person name="Torpey J.W."/>
            <person name="Clement B.G."/>
            <person name="Gaasterland T."/>
            <person name="Tebo B.M."/>
        </authorList>
    </citation>
    <scope>NUCLEOTIDE SEQUENCE [LARGE SCALE GENOMIC DNA]</scope>
    <source>
        <strain evidence="1 2">SI85-9A1</strain>
    </source>
</reference>
<protein>
    <submittedName>
        <fullName evidence="1">Uncharacterized protein</fullName>
    </submittedName>
</protein>
<evidence type="ECO:0000313" key="2">
    <source>
        <dbReference type="Proteomes" id="UP000000321"/>
    </source>
</evidence>
<dbReference type="HOGENOM" id="CLU_1935655_0_0_5"/>
<proteinExistence type="predicted"/>
<sequence>MYIQPKRATLFSSIGCNSGAGHIWRLPVGDVRARVYSCGSAFGRRTGHWGQGGWVIRADVSAARCGFASPGHWGRRRSAIAACARRRSAISTRRWCRCRRAAAYGRSASRRGSVRRTTWSAASARPAGRR</sequence>
<organism evidence="1 2">
    <name type="scientific">Aurantimonas manganoxydans (strain ATCC BAA-1229 / DSM 21871 / SI85-9A1)</name>
    <dbReference type="NCBI Taxonomy" id="287752"/>
    <lineage>
        <taxon>Bacteria</taxon>
        <taxon>Pseudomonadati</taxon>
        <taxon>Pseudomonadota</taxon>
        <taxon>Alphaproteobacteria</taxon>
        <taxon>Hyphomicrobiales</taxon>
        <taxon>Aurantimonadaceae</taxon>
        <taxon>Aurantimonas</taxon>
    </lineage>
</organism>
<accession>Q1YEG0</accession>
<dbReference type="BioCyc" id="AURANTIMONAS:SI859A1_01114-MONOMER"/>
<dbReference type="EMBL" id="AAPJ01000008">
    <property type="protein sequence ID" value="EAS48630.1"/>
    <property type="molecule type" value="Genomic_DNA"/>
</dbReference>
<comment type="caution">
    <text evidence="1">The sequence shown here is derived from an EMBL/GenBank/DDBJ whole genome shotgun (WGS) entry which is preliminary data.</text>
</comment>
<gene>
    <name evidence="1" type="ORF">SI859A1_01114</name>
</gene>
<keyword evidence="2" id="KW-1185">Reference proteome</keyword>